<accession>A0AAE6R6V9</accession>
<name>A0AAE6R6V9_9ABAC</name>
<reference evidence="2 3" key="1">
    <citation type="journal article" date="2019" name="Viruses">
        <title>Genome Analysis of a Novel Clade II.b Alphabaculovirus Obtained from Artaxa digramma.</title>
        <authorList>
            <person name="Li J."/>
            <person name="Duan X."/>
            <person name="Wang Q."/>
            <person name="Zhang L."/>
            <person name="Deng F."/>
            <person name="Wang H."/>
            <person name="Hu Z."/>
            <person name="Wang M."/>
            <person name="Wang J."/>
        </authorList>
    </citation>
    <scope>NUCLEOTIDE SEQUENCE [LARGE SCALE GENOMIC DNA]</scope>
    <source>
        <strain evidence="2 3">424</strain>
    </source>
</reference>
<dbReference type="EMBL" id="MN233792">
    <property type="protein sequence ID" value="QHB21689.1"/>
    <property type="molecule type" value="Genomic_DNA"/>
</dbReference>
<evidence type="ECO:0000313" key="3">
    <source>
        <dbReference type="Proteomes" id="UP000830275"/>
    </source>
</evidence>
<feature type="compositionally biased region" description="Polar residues" evidence="1">
    <location>
        <begin position="47"/>
        <end position="56"/>
    </location>
</feature>
<feature type="region of interest" description="Disordered" evidence="1">
    <location>
        <begin position="1"/>
        <end position="56"/>
    </location>
</feature>
<evidence type="ECO:0000256" key="1">
    <source>
        <dbReference type="SAM" id="MobiDB-lite"/>
    </source>
</evidence>
<keyword evidence="3" id="KW-1185">Reference proteome</keyword>
<protein>
    <submittedName>
        <fullName evidence="2">Orf30</fullName>
    </submittedName>
</protein>
<feature type="compositionally biased region" description="Low complexity" evidence="1">
    <location>
        <begin position="22"/>
        <end position="33"/>
    </location>
</feature>
<sequence length="420" mass="47575">MDSTKKRKSSTSIFGGGKSKNKTATSSSSTNNKNSKKIKINSSSSKPFESQTTTTEIAGDAATGSNYFNVQTMNAVDNNASPSYNLGDEDLHTANYLGDEDLHTANNYFGNRQEYTPMPTPSNFGQTDDDDDDNTVDVNNGGINTATVAAAAADPYDNTYNKTKMTTTSAPVAAKEHHNFRLDNVVFVTAPILNQMRNTCADAYVVQQNIDIMTVYMQHLQINKKSLRDSFIIDANYPSDYLMYKDCVDMVLKYPLKESNFYKYSDMIYNYYVTMIQNLHSLATIAVNVNYTTGESQISRLLTHFINLCVGQFVQHIAYFLEDGNNRNITYVRPRVAESNSRLDEYALKKQEHLTNFYNNNLINLKGYYYYKFTPNNENINSRGRVDSNDLIAIDNDYKKKFQIIPIDLAIFHIHTNLNY</sequence>
<evidence type="ECO:0000313" key="2">
    <source>
        <dbReference type="EMBL" id="QHB21689.1"/>
    </source>
</evidence>
<proteinExistence type="predicted"/>
<dbReference type="Proteomes" id="UP000830275">
    <property type="component" value="Segment"/>
</dbReference>
<gene>
    <name evidence="2" type="primary">orf30</name>
    <name evidence="2" type="ORF">Eudi_ORF30</name>
</gene>
<organism evidence="2 3">
    <name type="scientific">Artaxa digramma nucleopolyhedrovirus</name>
    <dbReference type="NCBI Taxonomy" id="3070910"/>
    <lineage>
        <taxon>Viruses</taxon>
        <taxon>Viruses incertae sedis</taxon>
        <taxon>Naldaviricetes</taxon>
        <taxon>Lefavirales</taxon>
        <taxon>Baculoviridae</taxon>
        <taxon>Alphabaculovirus</taxon>
        <taxon>Alphabaculovirus ardigrammae</taxon>
    </lineage>
</organism>